<protein>
    <submittedName>
        <fullName evidence="3">Uncharacterized protein</fullName>
    </submittedName>
</protein>
<organism evidence="3 7">
    <name type="scientific">Phocaeicola dorei</name>
    <dbReference type="NCBI Taxonomy" id="357276"/>
    <lineage>
        <taxon>Bacteria</taxon>
        <taxon>Pseudomonadati</taxon>
        <taxon>Bacteroidota</taxon>
        <taxon>Bacteroidia</taxon>
        <taxon>Bacteroidales</taxon>
        <taxon>Bacteroidaceae</taxon>
        <taxon>Phocaeicola</taxon>
    </lineage>
</organism>
<evidence type="ECO:0000313" key="4">
    <source>
        <dbReference type="EMBL" id="KAA5402915.1"/>
    </source>
</evidence>
<dbReference type="EMBL" id="VVZA01000018">
    <property type="protein sequence ID" value="KAA5402915.1"/>
    <property type="molecule type" value="Genomic_DNA"/>
</dbReference>
<dbReference type="AlphaFoldDB" id="A0A076IPX7"/>
<dbReference type="KEGG" id="bdo:EL88_11965"/>
<dbReference type="RefSeq" id="WP_038610068.1">
    <property type="nucleotide sequence ID" value="NZ_BQOA01000001.1"/>
</dbReference>
<accession>A0A076IPX7</accession>
<dbReference type="EMBL" id="BQOB01000001">
    <property type="protein sequence ID" value="GKH83210.1"/>
    <property type="molecule type" value="Genomic_DNA"/>
</dbReference>
<comment type="caution">
    <text evidence="3">The sequence shown here is derived from an EMBL/GenBank/DDBJ whole genome shotgun (WGS) entry which is preliminary data.</text>
</comment>
<evidence type="ECO:0000313" key="1">
    <source>
        <dbReference type="EMBL" id="GKH83210.1"/>
    </source>
</evidence>
<proteinExistence type="predicted"/>
<sequence length="164" mass="18129">MRVMNVKFVGRIIMTILFVFICIGAYAGDDLLKYEIEGEGVGVQGTYLVKVTVIQKKSKLDIDVIKKCAVHGVLFKGFSSQTSRTRQKPLAGSMVVEQQHQDYFDVFFQKGGSYINFANMIGENLSVVKMGKQYRISAVVSVAKDALYQELVSAGVIKGLNNGF</sequence>
<dbReference type="Proteomes" id="UP001055104">
    <property type="component" value="Unassembled WGS sequence"/>
</dbReference>
<name>A0A076IPX7_9BACT</name>
<dbReference type="eggNOG" id="ENOG5030QBF">
    <property type="taxonomic scope" value="Bacteria"/>
</dbReference>
<evidence type="ECO:0000313" key="7">
    <source>
        <dbReference type="Proteomes" id="UP000481616"/>
    </source>
</evidence>
<evidence type="ECO:0000313" key="6">
    <source>
        <dbReference type="Proteomes" id="UP000441162"/>
    </source>
</evidence>
<evidence type="ECO:0000313" key="5">
    <source>
        <dbReference type="Proteomes" id="UP000347681"/>
    </source>
</evidence>
<dbReference type="Proteomes" id="UP000481616">
    <property type="component" value="Unassembled WGS sequence"/>
</dbReference>
<reference evidence="1" key="2">
    <citation type="submission" date="2022-01" db="EMBL/GenBank/DDBJ databases">
        <title>Novel bile acid biosynthetic pathways are enriched in the microbiome of centenarians.</title>
        <authorList>
            <person name="Sato Y."/>
            <person name="Atarashi K."/>
            <person name="Plichta R.D."/>
            <person name="Arai Y."/>
            <person name="Sasajima S."/>
            <person name="Kearney M.S."/>
            <person name="Suda W."/>
            <person name="Takeshita K."/>
            <person name="Sasaki T."/>
            <person name="Okamoto S."/>
            <person name="Skelly N.A."/>
            <person name="Okamura Y."/>
            <person name="Vlamakis H."/>
            <person name="Li Y."/>
            <person name="Tanoue T."/>
            <person name="Takei H."/>
            <person name="Nittono H."/>
            <person name="Narushima S."/>
            <person name="Irie J."/>
            <person name="Itoh H."/>
            <person name="Moriya K."/>
            <person name="Sugiura Y."/>
            <person name="Suematsu M."/>
            <person name="Moritoki N."/>
            <person name="Shibata S."/>
            <person name="Littman R.D."/>
            <person name="Fischbach A.M."/>
            <person name="Uwamino Y."/>
            <person name="Inoue T."/>
            <person name="Honda A."/>
            <person name="Hattori M."/>
            <person name="Murai T."/>
            <person name="Xavier J.R."/>
            <person name="Hirose N."/>
            <person name="Honda K."/>
        </authorList>
    </citation>
    <scope>NUCLEOTIDE SEQUENCE</scope>
    <source>
        <strain evidence="1">CE91-St7</strain>
    </source>
</reference>
<evidence type="ECO:0000313" key="2">
    <source>
        <dbReference type="EMBL" id="KAA5380055.1"/>
    </source>
</evidence>
<dbReference type="Proteomes" id="UP000441162">
    <property type="component" value="Unassembled WGS sequence"/>
</dbReference>
<dbReference type="Proteomes" id="UP000347681">
    <property type="component" value="Unassembled WGS sequence"/>
</dbReference>
<gene>
    <name evidence="1" type="ORF">CE91St7_40940</name>
    <name evidence="4" type="ORF">F2Y51_17115</name>
    <name evidence="3" type="ORF">F2Y58_17720</name>
    <name evidence="2" type="ORF">F2Y61_19060</name>
</gene>
<dbReference type="EMBL" id="VVZB01000015">
    <property type="protein sequence ID" value="KAA5380055.1"/>
    <property type="molecule type" value="Genomic_DNA"/>
</dbReference>
<reference evidence="5 6" key="1">
    <citation type="journal article" date="2019" name="Nat. Med.">
        <title>A library of human gut bacterial isolates paired with longitudinal multiomics data enables mechanistic microbiome research.</title>
        <authorList>
            <person name="Poyet M."/>
            <person name="Groussin M."/>
            <person name="Gibbons S.M."/>
            <person name="Avila-Pacheco J."/>
            <person name="Jiang X."/>
            <person name="Kearney S.M."/>
            <person name="Perrotta A.R."/>
            <person name="Berdy B."/>
            <person name="Zhao S."/>
            <person name="Lieberman T.D."/>
            <person name="Swanson P.K."/>
            <person name="Smith M."/>
            <person name="Roesemann S."/>
            <person name="Alexander J.E."/>
            <person name="Rich S.A."/>
            <person name="Livny J."/>
            <person name="Vlamakis H."/>
            <person name="Clish C."/>
            <person name="Bullock K."/>
            <person name="Deik A."/>
            <person name="Scott J."/>
            <person name="Pierce K.A."/>
            <person name="Xavier R.J."/>
            <person name="Alm E.J."/>
        </authorList>
    </citation>
    <scope>NUCLEOTIDE SEQUENCE [LARGE SCALE GENOMIC DNA]</scope>
    <source>
        <strain evidence="3 7">BIOML-A1</strain>
        <strain evidence="4 6">BIOML-A4</strain>
        <strain evidence="2 5">BIOML-A5</strain>
    </source>
</reference>
<evidence type="ECO:0000313" key="3">
    <source>
        <dbReference type="EMBL" id="KAA5394817.1"/>
    </source>
</evidence>
<dbReference type="EMBL" id="VVYY01000018">
    <property type="protein sequence ID" value="KAA5394817.1"/>
    <property type="molecule type" value="Genomic_DNA"/>
</dbReference>